<dbReference type="STRING" id="1529.SAMN04487885_104115"/>
<proteinExistence type="predicted"/>
<keyword evidence="1" id="KW-1133">Transmembrane helix</keyword>
<evidence type="ECO:0000256" key="1">
    <source>
        <dbReference type="SAM" id="Phobius"/>
    </source>
</evidence>
<dbReference type="Pfam" id="PF19517">
    <property type="entry name" value="DUF6050"/>
    <property type="match status" value="1"/>
</dbReference>
<keyword evidence="1" id="KW-0472">Membrane</keyword>
<protein>
    <submittedName>
        <fullName evidence="2">Uncharacterized protein</fullName>
    </submittedName>
</protein>
<gene>
    <name evidence="2" type="ORF">SAMN04487885_104115</name>
</gene>
<feature type="transmembrane region" description="Helical" evidence="1">
    <location>
        <begin position="73"/>
        <end position="99"/>
    </location>
</feature>
<feature type="transmembrane region" description="Helical" evidence="1">
    <location>
        <begin position="42"/>
        <end position="61"/>
    </location>
</feature>
<dbReference type="RefSeq" id="WP_074844612.1">
    <property type="nucleotide sequence ID" value="NZ_JACATM010000011.1"/>
</dbReference>
<accession>A0A1I2K467</accession>
<organism evidence="2 3">
    <name type="scientific">Clostridium cadaveris</name>
    <dbReference type="NCBI Taxonomy" id="1529"/>
    <lineage>
        <taxon>Bacteria</taxon>
        <taxon>Bacillati</taxon>
        <taxon>Bacillota</taxon>
        <taxon>Clostridia</taxon>
        <taxon>Eubacteriales</taxon>
        <taxon>Clostridiaceae</taxon>
        <taxon>Clostridium</taxon>
    </lineage>
</organism>
<reference evidence="2 3" key="1">
    <citation type="submission" date="2016-10" db="EMBL/GenBank/DDBJ databases">
        <authorList>
            <person name="de Groot N.N."/>
        </authorList>
    </citation>
    <scope>NUCLEOTIDE SEQUENCE [LARGE SCALE GENOMIC DNA]</scope>
    <source>
        <strain evidence="2 3">NLAE-zl-G419</strain>
    </source>
</reference>
<sequence length="119" mass="13894">MTYIDVMKRDIRRDFLVYVVSPILIIVITYNVYIYINGDSPLDYFSLLLVCGLPFGIKNMFNILIPSNISTLVLNIFIGCIIGDFVMIWKLALAIYYLILTIVRIRNLIEAKQEKYYIK</sequence>
<dbReference type="AlphaFoldDB" id="A0A1I2K467"/>
<evidence type="ECO:0000313" key="3">
    <source>
        <dbReference type="Proteomes" id="UP000182135"/>
    </source>
</evidence>
<dbReference type="InterPro" id="IPR046113">
    <property type="entry name" value="DUF6050"/>
</dbReference>
<feature type="transmembrane region" description="Helical" evidence="1">
    <location>
        <begin position="15"/>
        <end position="36"/>
    </location>
</feature>
<dbReference type="Proteomes" id="UP000182135">
    <property type="component" value="Unassembled WGS sequence"/>
</dbReference>
<keyword evidence="3" id="KW-1185">Reference proteome</keyword>
<keyword evidence="1" id="KW-0812">Transmembrane</keyword>
<name>A0A1I2K467_9CLOT</name>
<dbReference type="EMBL" id="FOOE01000004">
    <property type="protein sequence ID" value="SFF61694.1"/>
    <property type="molecule type" value="Genomic_DNA"/>
</dbReference>
<evidence type="ECO:0000313" key="2">
    <source>
        <dbReference type="EMBL" id="SFF61694.1"/>
    </source>
</evidence>